<keyword evidence="1" id="KW-0472">Membrane</keyword>
<dbReference type="Proteomes" id="UP000823201">
    <property type="component" value="Unassembled WGS sequence"/>
</dbReference>
<dbReference type="EMBL" id="JAFBEV010000020">
    <property type="protein sequence ID" value="MBM7658646.1"/>
    <property type="molecule type" value="Genomic_DNA"/>
</dbReference>
<sequence length="345" mass="37736">MNKQIRILQVAATYIGTVVGAGFASGQEIIQFFTRYGEWGTIGAVISALLMAWMGTKMMVYAHRIRAYSFNELLDHLFGEKIGKVIELLLFLIIFGITGVMLAGSGAVFHEHLAGGRQTGMLLVLLVSSFFLVRGVRGLLWINSLVVPALILYVSFTFAANPQALVFSMPDAWNSPSLLSAVRYAAFNLLTSLVVLVPLANDINDERVLRVGGWLGGIGLGLLLIMAHLLLLAHPQTLLYEMPMAELVRPLGTAMHGGFALVIFGEILTTFVGNVFGLSRQLHSAFPERLSPGKALILLVVFAYLLGQAGYTSLISTLYPLYGTLCAFIFLYLCFVRLPFDRRAT</sequence>
<keyword evidence="1" id="KW-1133">Transmembrane helix</keyword>
<accession>A0ABS2QAK9</accession>
<gene>
    <name evidence="2" type="ORF">JOC27_002108</name>
</gene>
<name>A0ABS2QAK9_9BACL</name>
<proteinExistence type="predicted"/>
<feature type="transmembrane region" description="Helical" evidence="1">
    <location>
        <begin position="140"/>
        <end position="161"/>
    </location>
</feature>
<dbReference type="InterPro" id="IPR038728">
    <property type="entry name" value="YkvI-like"/>
</dbReference>
<dbReference type="PANTHER" id="PTHR37814">
    <property type="entry name" value="CONSERVED MEMBRANE PROTEIN"/>
    <property type="match status" value="1"/>
</dbReference>
<feature type="transmembrane region" description="Helical" evidence="1">
    <location>
        <begin position="181"/>
        <end position="199"/>
    </location>
</feature>
<feature type="transmembrane region" description="Helical" evidence="1">
    <location>
        <begin position="115"/>
        <end position="133"/>
    </location>
</feature>
<keyword evidence="3" id="KW-1185">Reference proteome</keyword>
<protein>
    <submittedName>
        <fullName evidence="2">Membrane protein YkvI</fullName>
    </submittedName>
</protein>
<evidence type="ECO:0000313" key="3">
    <source>
        <dbReference type="Proteomes" id="UP000823201"/>
    </source>
</evidence>
<feature type="transmembrane region" description="Helical" evidence="1">
    <location>
        <begin position="254"/>
        <end position="276"/>
    </location>
</feature>
<feature type="transmembrane region" description="Helical" evidence="1">
    <location>
        <begin position="88"/>
        <end position="109"/>
    </location>
</feature>
<reference evidence="2 3" key="1">
    <citation type="submission" date="2021-01" db="EMBL/GenBank/DDBJ databases">
        <title>Genomic Encyclopedia of Type Strains, Phase IV (KMG-IV): sequencing the most valuable type-strain genomes for metagenomic binning, comparative biology and taxonomic classification.</title>
        <authorList>
            <person name="Goeker M."/>
        </authorList>
    </citation>
    <scope>NUCLEOTIDE SEQUENCE [LARGE SCALE GENOMIC DNA]</scope>
    <source>
        <strain evidence="2 3">DSM 100968</strain>
    </source>
</reference>
<evidence type="ECO:0000256" key="1">
    <source>
        <dbReference type="SAM" id="Phobius"/>
    </source>
</evidence>
<keyword evidence="1" id="KW-0812">Transmembrane</keyword>
<feature type="transmembrane region" description="Helical" evidence="1">
    <location>
        <begin position="211"/>
        <end position="234"/>
    </location>
</feature>
<feature type="transmembrane region" description="Helical" evidence="1">
    <location>
        <begin position="36"/>
        <end position="56"/>
    </location>
</feature>
<dbReference type="RefSeq" id="WP_205007197.1">
    <property type="nucleotide sequence ID" value="NZ_CBCRXA010000028.1"/>
</dbReference>
<feature type="transmembrane region" description="Helical" evidence="1">
    <location>
        <begin position="321"/>
        <end position="340"/>
    </location>
</feature>
<feature type="transmembrane region" description="Helical" evidence="1">
    <location>
        <begin position="296"/>
        <end position="315"/>
    </location>
</feature>
<comment type="caution">
    <text evidence="2">The sequence shown here is derived from an EMBL/GenBank/DDBJ whole genome shotgun (WGS) entry which is preliminary data.</text>
</comment>
<organism evidence="2 3">
    <name type="scientific">Sporolactobacillus spathodeae</name>
    <dbReference type="NCBI Taxonomy" id="1465502"/>
    <lineage>
        <taxon>Bacteria</taxon>
        <taxon>Bacillati</taxon>
        <taxon>Bacillota</taxon>
        <taxon>Bacilli</taxon>
        <taxon>Bacillales</taxon>
        <taxon>Sporolactobacillaceae</taxon>
        <taxon>Sporolactobacillus</taxon>
    </lineage>
</organism>
<dbReference type="PANTHER" id="PTHR37814:SF1">
    <property type="entry name" value="MEMBRANE PROTEIN"/>
    <property type="match status" value="1"/>
</dbReference>
<evidence type="ECO:0000313" key="2">
    <source>
        <dbReference type="EMBL" id="MBM7658646.1"/>
    </source>
</evidence>